<evidence type="ECO:0000313" key="2">
    <source>
        <dbReference type="EMBL" id="CAB4124924.1"/>
    </source>
</evidence>
<reference evidence="2" key="1">
    <citation type="submission" date="2020-04" db="EMBL/GenBank/DDBJ databases">
        <authorList>
            <person name="Chiriac C."/>
            <person name="Salcher M."/>
            <person name="Ghai R."/>
            <person name="Kavagutti S V."/>
        </authorList>
    </citation>
    <scope>NUCLEOTIDE SEQUENCE</scope>
</reference>
<dbReference type="EMBL" id="LR796166">
    <property type="protein sequence ID" value="CAB4122746.1"/>
    <property type="molecule type" value="Genomic_DNA"/>
</dbReference>
<dbReference type="EMBL" id="LR798280">
    <property type="protein sequence ID" value="CAB5219806.1"/>
    <property type="molecule type" value="Genomic_DNA"/>
</dbReference>
<accession>A0A6J5KR21</accession>
<evidence type="ECO:0000313" key="3">
    <source>
        <dbReference type="EMBL" id="CAB5219806.1"/>
    </source>
</evidence>
<organism evidence="2">
    <name type="scientific">uncultured Caudovirales phage</name>
    <dbReference type="NCBI Taxonomy" id="2100421"/>
    <lineage>
        <taxon>Viruses</taxon>
        <taxon>Duplodnaviria</taxon>
        <taxon>Heunggongvirae</taxon>
        <taxon>Uroviricota</taxon>
        <taxon>Caudoviricetes</taxon>
        <taxon>Peduoviridae</taxon>
        <taxon>Maltschvirus</taxon>
        <taxon>Maltschvirus maltsch</taxon>
    </lineage>
</organism>
<protein>
    <submittedName>
        <fullName evidence="2">Uncharacterized protein</fullName>
    </submittedName>
</protein>
<gene>
    <name evidence="3" type="ORF">UFOVP234_13</name>
    <name evidence="1" type="ORF">UFOVP35_58</name>
    <name evidence="2" type="ORF">UFOVP52_65</name>
</gene>
<dbReference type="EMBL" id="LR796190">
    <property type="protein sequence ID" value="CAB4124924.1"/>
    <property type="molecule type" value="Genomic_DNA"/>
</dbReference>
<evidence type="ECO:0000313" key="1">
    <source>
        <dbReference type="EMBL" id="CAB4122746.1"/>
    </source>
</evidence>
<proteinExistence type="predicted"/>
<name>A0A6J5KR21_9CAUD</name>
<sequence>MATKKIPDDCMPRCISCSFFTREKDFDIGECHRYPPTLIPEDDGQCSFSFAYTDTSAWCGEYKRQTN</sequence>